<dbReference type="InterPro" id="IPR036565">
    <property type="entry name" value="Mur-like_cat_sf"/>
</dbReference>
<organism evidence="6 7">
    <name type="scientific">Curtobacterium poinsettiae</name>
    <dbReference type="NCBI Taxonomy" id="159612"/>
    <lineage>
        <taxon>Bacteria</taxon>
        <taxon>Bacillati</taxon>
        <taxon>Actinomycetota</taxon>
        <taxon>Actinomycetes</taxon>
        <taxon>Micrococcales</taxon>
        <taxon>Microbacteriaceae</taxon>
        <taxon>Curtobacterium</taxon>
    </lineage>
</organism>
<dbReference type="GO" id="GO:0005524">
    <property type="term" value="F:ATP binding"/>
    <property type="evidence" value="ECO:0007669"/>
    <property type="project" value="UniProtKB-KW"/>
</dbReference>
<name>A0A9Q9PB99_9MICO</name>
<dbReference type="GO" id="GO:0008841">
    <property type="term" value="F:dihydrofolate synthase activity"/>
    <property type="evidence" value="ECO:0007669"/>
    <property type="project" value="TreeGrafter"/>
</dbReference>
<dbReference type="AlphaFoldDB" id="A0A9Q9PB99"/>
<dbReference type="Pfam" id="PF08245">
    <property type="entry name" value="Mur_ligase_M"/>
    <property type="match status" value="1"/>
</dbReference>
<reference evidence="6" key="1">
    <citation type="submission" date="2022-09" db="EMBL/GenBank/DDBJ databases">
        <title>Taxonomy of Curtobacterium flaccumfaciens.</title>
        <authorList>
            <person name="Osdaghi E."/>
            <person name="Taghavi S.M."/>
            <person name="Hamidizade M."/>
            <person name="Abachi H."/>
            <person name="Fazliarab A."/>
            <person name="Baeyen S."/>
            <person name="Portier P."/>
            <person name="Van Vaerenbergh J."/>
            <person name="Jacques M.-A."/>
        </authorList>
    </citation>
    <scope>NUCLEOTIDE SEQUENCE</scope>
    <source>
        <strain evidence="6">AGQB46</strain>
        <plasmid evidence="6">unnamed</plasmid>
    </source>
</reference>
<comment type="similarity">
    <text evidence="1">Belongs to the folylpolyglutamate synthase family.</text>
</comment>
<feature type="domain" description="Mur ligase central" evidence="5">
    <location>
        <begin position="23"/>
        <end position="168"/>
    </location>
</feature>
<evidence type="ECO:0000256" key="3">
    <source>
        <dbReference type="ARBA" id="ARBA00022741"/>
    </source>
</evidence>
<evidence type="ECO:0000256" key="2">
    <source>
        <dbReference type="ARBA" id="ARBA00022598"/>
    </source>
</evidence>
<sequence>MSMPNSRQRGRQPLTLFEAFTVLTFACFAKADMDVVVLEVGMGGEWDCTNVADGQVAVIAPIDLDHTQFLGPTIEAIAKNKTGIIKADAFVVSSEQVREARAPIEEAVQRTHSTVAFDGEDFGVDSVQPTQTGQRVTLRGIAGTYENIDLPLLGVHQAHNAALAVAAVEAFPTAGKAPLPRDVVARGIGEAQARAGCRLSLAIP</sequence>
<evidence type="ECO:0000256" key="1">
    <source>
        <dbReference type="ARBA" id="ARBA00008276"/>
    </source>
</evidence>
<keyword evidence="4" id="KW-0067">ATP-binding</keyword>
<dbReference type="Proteomes" id="UP001062223">
    <property type="component" value="Plasmid unnamed"/>
</dbReference>
<gene>
    <name evidence="6" type="ORF">OE229_17870</name>
</gene>
<dbReference type="InterPro" id="IPR001645">
    <property type="entry name" value="Folylpolyglutamate_synth"/>
</dbReference>
<evidence type="ECO:0000256" key="4">
    <source>
        <dbReference type="ARBA" id="ARBA00022840"/>
    </source>
</evidence>
<dbReference type="PANTHER" id="PTHR11136:SF0">
    <property type="entry name" value="DIHYDROFOLATE SYNTHETASE-RELATED"/>
    <property type="match status" value="1"/>
</dbReference>
<dbReference type="KEGG" id="cpoi:OE229_17870"/>
<dbReference type="GO" id="GO:0004326">
    <property type="term" value="F:tetrahydrofolylpolyglutamate synthase activity"/>
    <property type="evidence" value="ECO:0007669"/>
    <property type="project" value="InterPro"/>
</dbReference>
<evidence type="ECO:0000313" key="6">
    <source>
        <dbReference type="EMBL" id="UYC82700.1"/>
    </source>
</evidence>
<keyword evidence="6" id="KW-0614">Plasmid</keyword>
<dbReference type="EMBL" id="CP106880">
    <property type="protein sequence ID" value="UYC82700.1"/>
    <property type="molecule type" value="Genomic_DNA"/>
</dbReference>
<dbReference type="SUPFAM" id="SSF53623">
    <property type="entry name" value="MurD-like peptide ligases, catalytic domain"/>
    <property type="match status" value="1"/>
</dbReference>
<geneLocation type="plasmid" evidence="6 7">
    <name>unnamed</name>
</geneLocation>
<dbReference type="GO" id="GO:0005737">
    <property type="term" value="C:cytoplasm"/>
    <property type="evidence" value="ECO:0007669"/>
    <property type="project" value="TreeGrafter"/>
</dbReference>
<dbReference type="InterPro" id="IPR013221">
    <property type="entry name" value="Mur_ligase_cen"/>
</dbReference>
<evidence type="ECO:0000259" key="5">
    <source>
        <dbReference type="Pfam" id="PF08245"/>
    </source>
</evidence>
<protein>
    <submittedName>
        <fullName evidence="6">Mur ligase family protein</fullName>
    </submittedName>
</protein>
<keyword evidence="2 6" id="KW-0436">Ligase</keyword>
<dbReference type="Gene3D" id="3.40.1190.10">
    <property type="entry name" value="Mur-like, catalytic domain"/>
    <property type="match status" value="1"/>
</dbReference>
<keyword evidence="3" id="KW-0547">Nucleotide-binding</keyword>
<dbReference type="RefSeq" id="WP_262118657.1">
    <property type="nucleotide sequence ID" value="NZ_CP104936.1"/>
</dbReference>
<proteinExistence type="inferred from homology"/>
<dbReference type="PANTHER" id="PTHR11136">
    <property type="entry name" value="FOLYLPOLYGLUTAMATE SYNTHASE-RELATED"/>
    <property type="match status" value="1"/>
</dbReference>
<accession>A0A9Q9PB99</accession>
<evidence type="ECO:0000313" key="7">
    <source>
        <dbReference type="Proteomes" id="UP001062223"/>
    </source>
</evidence>